<evidence type="ECO:0000256" key="7">
    <source>
        <dbReference type="ARBA" id="ARBA00022917"/>
    </source>
</evidence>
<dbReference type="FunFam" id="3.40.50.620:FF:000098">
    <property type="entry name" value="Valine--tRNA ligase"/>
    <property type="match status" value="1"/>
</dbReference>
<comment type="function">
    <text evidence="12">Catalyzes the attachment of valine to tRNA(Val). As ValRS can inadvertently accommodate and process structurally similar amino acids such as threonine, to avoid such errors, it has a 'posttransfer' editing activity that hydrolyzes mischarged Thr-tRNA(Val) in a tRNA-dependent manner.</text>
</comment>
<evidence type="ECO:0000259" key="15">
    <source>
        <dbReference type="Pfam" id="PF10458"/>
    </source>
</evidence>
<feature type="domain" description="Methionyl/Valyl/Leucyl/Isoleucyl-tRNA synthetase anticodon-binding" evidence="14">
    <location>
        <begin position="602"/>
        <end position="738"/>
    </location>
</feature>
<dbReference type="InterPro" id="IPR001412">
    <property type="entry name" value="aa-tRNA-synth_I_CS"/>
</dbReference>
<evidence type="ECO:0000256" key="12">
    <source>
        <dbReference type="HAMAP-Rule" id="MF_02004"/>
    </source>
</evidence>
<feature type="short sequence motif" description="'HIGH' region" evidence="12">
    <location>
        <begin position="43"/>
        <end position="53"/>
    </location>
</feature>
<comment type="caution">
    <text evidence="16">The sequence shown here is derived from an EMBL/GenBank/DDBJ whole genome shotgun (WGS) entry which is preliminary data.</text>
</comment>
<dbReference type="GO" id="GO:0005524">
    <property type="term" value="F:ATP binding"/>
    <property type="evidence" value="ECO:0007669"/>
    <property type="project" value="UniProtKB-UniRule"/>
</dbReference>
<evidence type="ECO:0000256" key="5">
    <source>
        <dbReference type="ARBA" id="ARBA00022741"/>
    </source>
</evidence>
<dbReference type="SUPFAM" id="SSF50677">
    <property type="entry name" value="ValRS/IleRS/LeuRS editing domain"/>
    <property type="match status" value="1"/>
</dbReference>
<evidence type="ECO:0000256" key="6">
    <source>
        <dbReference type="ARBA" id="ARBA00022840"/>
    </source>
</evidence>
<dbReference type="EC" id="6.1.1.9" evidence="12"/>
<dbReference type="CDD" id="cd00817">
    <property type="entry name" value="ValRS_core"/>
    <property type="match status" value="1"/>
</dbReference>
<dbReference type="HAMAP" id="MF_02004">
    <property type="entry name" value="Val_tRNA_synth_type1"/>
    <property type="match status" value="1"/>
</dbReference>
<comment type="similarity">
    <text evidence="11 12">Belongs to the class-I aminoacyl-tRNA synthetase family. ValS type 1 subfamily.</text>
</comment>
<keyword evidence="17" id="KW-1185">Reference proteome</keyword>
<dbReference type="InterPro" id="IPR002303">
    <property type="entry name" value="Valyl-tRNA_ligase"/>
</dbReference>
<dbReference type="InterPro" id="IPR037118">
    <property type="entry name" value="Val-tRNA_synth_C_sf"/>
</dbReference>
<dbReference type="InterPro" id="IPR009080">
    <property type="entry name" value="tRNAsynth_Ia_anticodon-bd"/>
</dbReference>
<dbReference type="Pfam" id="PF08264">
    <property type="entry name" value="Anticodon_1"/>
    <property type="match status" value="1"/>
</dbReference>
<feature type="domain" description="Valyl-tRNA synthetase tRNA-binding arm" evidence="15">
    <location>
        <begin position="798"/>
        <end position="862"/>
    </location>
</feature>
<dbReference type="CDD" id="cd07962">
    <property type="entry name" value="Anticodon_Ia_Val"/>
    <property type="match status" value="1"/>
</dbReference>
<keyword evidence="4 12" id="KW-0436">Ligase</keyword>
<evidence type="ECO:0000256" key="9">
    <source>
        <dbReference type="ARBA" id="ARBA00023146"/>
    </source>
</evidence>
<organism evidence="16 17">
    <name type="scientific">Termititenax aidoneus</name>
    <dbReference type="NCBI Taxonomy" id="2218524"/>
    <lineage>
        <taxon>Bacteria</taxon>
        <taxon>Bacillati</taxon>
        <taxon>Candidatus Margulisiibacteriota</taxon>
        <taxon>Candidatus Termititenacia</taxon>
        <taxon>Candidatus Termititenacales</taxon>
        <taxon>Candidatus Termititenacaceae</taxon>
        <taxon>Candidatus Termititenax</taxon>
    </lineage>
</organism>
<dbReference type="EMBL" id="BGZN01000004">
    <property type="protein sequence ID" value="GBR72976.1"/>
    <property type="molecule type" value="Genomic_DNA"/>
</dbReference>
<dbReference type="GO" id="GO:0002161">
    <property type="term" value="F:aminoacyl-tRNA deacylase activity"/>
    <property type="evidence" value="ECO:0007669"/>
    <property type="project" value="InterPro"/>
</dbReference>
<keyword evidence="9 12" id="KW-0030">Aminoacyl-tRNA synthetase</keyword>
<dbReference type="InterPro" id="IPR010978">
    <property type="entry name" value="tRNA-bd_arm"/>
</dbReference>
<comment type="domain">
    <text evidence="12">ValRS has two distinct active sites: one for aminoacylation and one for editing. The misactivated threonine is translocated from the active site to the editing site.</text>
</comment>
<keyword evidence="7 12" id="KW-0648">Protein biosynthesis</keyword>
<dbReference type="SUPFAM" id="SSF47323">
    <property type="entry name" value="Anticodon-binding domain of a subclass of class I aminoacyl-tRNA synthetases"/>
    <property type="match status" value="1"/>
</dbReference>
<dbReference type="SUPFAM" id="SSF52374">
    <property type="entry name" value="Nucleotidylyl transferase"/>
    <property type="match status" value="1"/>
</dbReference>
<dbReference type="FunFam" id="1.10.287.380:FF:000001">
    <property type="entry name" value="Valine--tRNA ligase"/>
    <property type="match status" value="1"/>
</dbReference>
<evidence type="ECO:0000259" key="14">
    <source>
        <dbReference type="Pfam" id="PF08264"/>
    </source>
</evidence>
<dbReference type="SUPFAM" id="SSF46589">
    <property type="entry name" value="tRNA-binding arm"/>
    <property type="match status" value="1"/>
</dbReference>
<evidence type="ECO:0000256" key="1">
    <source>
        <dbReference type="ARBA" id="ARBA00004496"/>
    </source>
</evidence>
<dbReference type="NCBIfam" id="TIGR00422">
    <property type="entry name" value="valS"/>
    <property type="match status" value="1"/>
</dbReference>
<dbReference type="Gene3D" id="1.10.287.380">
    <property type="entry name" value="Valyl-tRNA synthetase, C-terminal domain"/>
    <property type="match status" value="1"/>
</dbReference>
<dbReference type="GO" id="GO:0005829">
    <property type="term" value="C:cytosol"/>
    <property type="evidence" value="ECO:0007669"/>
    <property type="project" value="TreeGrafter"/>
</dbReference>
<evidence type="ECO:0000256" key="10">
    <source>
        <dbReference type="ARBA" id="ARBA00047552"/>
    </source>
</evidence>
<dbReference type="Gene3D" id="1.10.730.10">
    <property type="entry name" value="Isoleucyl-tRNA Synthetase, Domain 1"/>
    <property type="match status" value="1"/>
</dbReference>
<dbReference type="InterPro" id="IPR009008">
    <property type="entry name" value="Val/Leu/Ile-tRNA-synth_edit"/>
</dbReference>
<dbReference type="InterPro" id="IPR013155">
    <property type="entry name" value="M/V/L/I-tRNA-synth_anticd-bd"/>
</dbReference>
<dbReference type="GO" id="GO:0006438">
    <property type="term" value="P:valyl-tRNA aminoacylation"/>
    <property type="evidence" value="ECO:0007669"/>
    <property type="project" value="UniProtKB-UniRule"/>
</dbReference>
<keyword evidence="5 12" id="KW-0547">Nucleotide-binding</keyword>
<dbReference type="Pfam" id="PF10458">
    <property type="entry name" value="Val_tRNA-synt_C"/>
    <property type="match status" value="1"/>
</dbReference>
<dbReference type="GO" id="GO:0004832">
    <property type="term" value="F:valine-tRNA ligase activity"/>
    <property type="evidence" value="ECO:0007669"/>
    <property type="project" value="UniProtKB-UniRule"/>
</dbReference>
<evidence type="ECO:0000256" key="11">
    <source>
        <dbReference type="ARBA" id="ARBA00060830"/>
    </source>
</evidence>
<comment type="subunit">
    <text evidence="2 12">Monomer.</text>
</comment>
<accession>A0A388T9R3</accession>
<dbReference type="FunFam" id="3.40.50.620:FF:000032">
    <property type="entry name" value="Valine--tRNA ligase"/>
    <property type="match status" value="1"/>
</dbReference>
<dbReference type="InterPro" id="IPR014729">
    <property type="entry name" value="Rossmann-like_a/b/a_fold"/>
</dbReference>
<gene>
    <name evidence="12 16" type="primary">valS</name>
    <name evidence="16" type="ORF">NO1_0432</name>
</gene>
<dbReference type="Gene3D" id="3.90.740.10">
    <property type="entry name" value="Valyl/Leucyl/Isoleucyl-tRNA synthetase, editing domain"/>
    <property type="match status" value="2"/>
</dbReference>
<name>A0A388T9R3_TERA1</name>
<sequence length="865" mass="98553">MSEMEKVYNPSEIEARIYADWEKSGDFAPKGAGEPFAIVMPPPNVTGALHMGHALDDTLPDILVRWRRMLGDNVLWVPGTDHAGIATQNVVEKKLAQDGRTRHDLGREKFIEEVWRWKEEYGGRITSQLRLLGASCDWAHERFTMDEGCSRAVREVFVELYKKGLIFKAPRIINWCPRCHTALSDVEVEYEENAGKLWHLRYQLAENPKKYLVVATTRPETLFGDTAVAVHPADERYQDLIGKEVLLPLTDKKIPIIADEYVDREFGTGVVKITPAHDVNDYEVGKRHKLPALAIMDTSGLLNENVPLRYKGLDRFKARELALTDLEEKGLLDSVQDYENKISRCYRCHDVIEPYLSPQWFVDMPKLAAPAVEAVRSGRLKFYPERWSKVYFDWMENIREWCISRQIWWGHRIPVWYCECGEIICAKDDPQTCPKCGSDKLTQDADVLDTWFSSALWPFSTLGWPDAAADLKKYYPTALLVTGYDIITFWVSRMITMGLEFQKEAPFHKVVIHGLIRDEHGKKMSKSTGNAVDPVELIKEYGADALRFTLASMATAGGQDLKLAASKVLASRNFMNKIWNVARFVLLKLADNKFSAEKSPADEWILSRYQQVIQKTDSALRNFYFGDMALGLYDFVWNEFCDWYIEMSKLGLHKETFLTVFNGILRLLHPLTPFITEEIWAKLGNAGKVINANWPQADKALLNPAREKKMAVVIELIRAVRNIRAEMNVAPAKKADLIILCGDPAVAEALTEAKPYIQQLSGVEKIDLAARLAAKPRNASHAVINGAEIFVPLDKLIDLQAEIARLEKEKNKYQTEINRIKNKLANKSFIEKAPPEVIEKEKEKEKDYAEKFKIVEEQLKALAAS</sequence>
<dbReference type="InterPro" id="IPR033705">
    <property type="entry name" value="Anticodon_Ia_Val"/>
</dbReference>
<dbReference type="Gene3D" id="3.40.50.620">
    <property type="entry name" value="HUPs"/>
    <property type="match status" value="2"/>
</dbReference>
<comment type="subcellular location">
    <subcellularLocation>
        <location evidence="1 12">Cytoplasm</location>
    </subcellularLocation>
</comment>
<dbReference type="FunFam" id="3.90.740.10:FF:000005">
    <property type="entry name" value="Valine--tRNA ligase, mitochondrial"/>
    <property type="match status" value="1"/>
</dbReference>
<comment type="catalytic activity">
    <reaction evidence="10 12">
        <text>tRNA(Val) + L-valine + ATP = L-valyl-tRNA(Val) + AMP + diphosphate</text>
        <dbReference type="Rhea" id="RHEA:10704"/>
        <dbReference type="Rhea" id="RHEA-COMP:9672"/>
        <dbReference type="Rhea" id="RHEA-COMP:9708"/>
        <dbReference type="ChEBI" id="CHEBI:30616"/>
        <dbReference type="ChEBI" id="CHEBI:33019"/>
        <dbReference type="ChEBI" id="CHEBI:57762"/>
        <dbReference type="ChEBI" id="CHEBI:78442"/>
        <dbReference type="ChEBI" id="CHEBI:78537"/>
        <dbReference type="ChEBI" id="CHEBI:456215"/>
        <dbReference type="EC" id="6.1.1.9"/>
    </reaction>
</comment>
<dbReference type="PRINTS" id="PR00986">
    <property type="entry name" value="TRNASYNTHVAL"/>
</dbReference>
<keyword evidence="6 12" id="KW-0067">ATP-binding</keyword>
<dbReference type="Proteomes" id="UP000269352">
    <property type="component" value="Unassembled WGS sequence"/>
</dbReference>
<keyword evidence="8 12" id="KW-0175">Coiled coil</keyword>
<dbReference type="PANTHER" id="PTHR11946:SF93">
    <property type="entry name" value="VALINE--TRNA LIGASE, CHLOROPLASTIC_MITOCHONDRIAL 2"/>
    <property type="match status" value="1"/>
</dbReference>
<dbReference type="InterPro" id="IPR019499">
    <property type="entry name" value="Val-tRNA_synth_tRNA-bd"/>
</dbReference>
<keyword evidence="3 12" id="KW-0963">Cytoplasm</keyword>
<evidence type="ECO:0000259" key="13">
    <source>
        <dbReference type="Pfam" id="PF00133"/>
    </source>
</evidence>
<evidence type="ECO:0000256" key="4">
    <source>
        <dbReference type="ARBA" id="ARBA00022598"/>
    </source>
</evidence>
<evidence type="ECO:0000256" key="2">
    <source>
        <dbReference type="ARBA" id="ARBA00011245"/>
    </source>
</evidence>
<feature type="domain" description="Aminoacyl-tRNA synthetase class Ia" evidence="13">
    <location>
        <begin position="17"/>
        <end position="562"/>
    </location>
</feature>
<dbReference type="PROSITE" id="PS00178">
    <property type="entry name" value="AA_TRNA_LIGASE_I"/>
    <property type="match status" value="1"/>
</dbReference>
<reference evidence="16 17" key="1">
    <citation type="journal article" date="2019" name="ISME J.">
        <title>Genome analyses of uncultured TG2/ZB3 bacteria in 'Margulisbacteria' specifically attached to ectosymbiotic spirochetes of protists in the termite gut.</title>
        <authorList>
            <person name="Utami Y.D."/>
            <person name="Kuwahara H."/>
            <person name="Igai K."/>
            <person name="Murakami T."/>
            <person name="Sugaya K."/>
            <person name="Morikawa T."/>
            <person name="Nagura Y."/>
            <person name="Yuki M."/>
            <person name="Deevong P."/>
            <person name="Inoue T."/>
            <person name="Kihara K."/>
            <person name="Lo N."/>
            <person name="Yamada A."/>
            <person name="Ohkuma M."/>
            <person name="Hongoh Y."/>
        </authorList>
    </citation>
    <scope>NUCLEOTIDE SEQUENCE [LARGE SCALE GENOMIC DNA]</scope>
    <source>
        <strain evidence="16">NkOx7-01</strain>
    </source>
</reference>
<dbReference type="NCBIfam" id="NF004349">
    <property type="entry name" value="PRK05729.1"/>
    <property type="match status" value="1"/>
</dbReference>
<evidence type="ECO:0000256" key="3">
    <source>
        <dbReference type="ARBA" id="ARBA00022490"/>
    </source>
</evidence>
<dbReference type="PANTHER" id="PTHR11946">
    <property type="entry name" value="VALYL-TRNA SYNTHETASES"/>
    <property type="match status" value="1"/>
</dbReference>
<feature type="short sequence motif" description="'KMSKS' region" evidence="12">
    <location>
        <begin position="523"/>
        <end position="527"/>
    </location>
</feature>
<protein>
    <recommendedName>
        <fullName evidence="12">Valine--tRNA ligase</fullName>
        <ecNumber evidence="12">6.1.1.9</ecNumber>
    </recommendedName>
    <alternativeName>
        <fullName evidence="12">Valyl-tRNA synthetase</fullName>
        <shortName evidence="12">ValRS</shortName>
    </alternativeName>
</protein>
<feature type="coiled-coil region" evidence="12">
    <location>
        <begin position="796"/>
        <end position="858"/>
    </location>
</feature>
<evidence type="ECO:0000313" key="16">
    <source>
        <dbReference type="EMBL" id="GBR72976.1"/>
    </source>
</evidence>
<evidence type="ECO:0000313" key="17">
    <source>
        <dbReference type="Proteomes" id="UP000269352"/>
    </source>
</evidence>
<dbReference type="Pfam" id="PF00133">
    <property type="entry name" value="tRNA-synt_1"/>
    <property type="match status" value="1"/>
</dbReference>
<evidence type="ECO:0000256" key="8">
    <source>
        <dbReference type="ARBA" id="ARBA00023054"/>
    </source>
</evidence>
<feature type="binding site" evidence="12">
    <location>
        <position position="526"/>
    </location>
    <ligand>
        <name>ATP</name>
        <dbReference type="ChEBI" id="CHEBI:30616"/>
    </ligand>
</feature>
<proteinExistence type="inferred from homology"/>
<dbReference type="InterPro" id="IPR002300">
    <property type="entry name" value="aa-tRNA-synth_Ia"/>
</dbReference>
<comment type="domain">
    <text evidence="12">The C-terminal coiled-coil domain is crucial for aminoacylation activity.</text>
</comment>
<dbReference type="AlphaFoldDB" id="A0A388T9R3"/>